<feature type="region of interest" description="Disordered" evidence="1">
    <location>
        <begin position="375"/>
        <end position="395"/>
    </location>
</feature>
<organism evidence="2 3">
    <name type="scientific">Adhaeretor mobilis</name>
    <dbReference type="NCBI Taxonomy" id="1930276"/>
    <lineage>
        <taxon>Bacteria</taxon>
        <taxon>Pseudomonadati</taxon>
        <taxon>Planctomycetota</taxon>
        <taxon>Planctomycetia</taxon>
        <taxon>Pirellulales</taxon>
        <taxon>Lacipirellulaceae</taxon>
        <taxon>Adhaeretor</taxon>
    </lineage>
</organism>
<dbReference type="OrthoDB" id="9553461at2"/>
<gene>
    <name evidence="2" type="ORF">HG15A2_09500</name>
</gene>
<dbReference type="Proteomes" id="UP000319852">
    <property type="component" value="Chromosome"/>
</dbReference>
<dbReference type="AlphaFoldDB" id="A0A517MS30"/>
<dbReference type="KEGG" id="amob:HG15A2_09500"/>
<reference evidence="2 3" key="1">
    <citation type="submission" date="2019-02" db="EMBL/GenBank/DDBJ databases">
        <title>Deep-cultivation of Planctomycetes and their phenomic and genomic characterization uncovers novel biology.</title>
        <authorList>
            <person name="Wiegand S."/>
            <person name="Jogler M."/>
            <person name="Boedeker C."/>
            <person name="Pinto D."/>
            <person name="Vollmers J."/>
            <person name="Rivas-Marin E."/>
            <person name="Kohn T."/>
            <person name="Peeters S.H."/>
            <person name="Heuer A."/>
            <person name="Rast P."/>
            <person name="Oberbeckmann S."/>
            <person name="Bunk B."/>
            <person name="Jeske O."/>
            <person name="Meyerdierks A."/>
            <person name="Storesund J.E."/>
            <person name="Kallscheuer N."/>
            <person name="Luecker S."/>
            <person name="Lage O.M."/>
            <person name="Pohl T."/>
            <person name="Merkel B.J."/>
            <person name="Hornburger P."/>
            <person name="Mueller R.-W."/>
            <person name="Bruemmer F."/>
            <person name="Labrenz M."/>
            <person name="Spormann A.M."/>
            <person name="Op den Camp H."/>
            <person name="Overmann J."/>
            <person name="Amann R."/>
            <person name="Jetten M.S.M."/>
            <person name="Mascher T."/>
            <person name="Medema M.H."/>
            <person name="Devos D.P."/>
            <person name="Kaster A.-K."/>
            <person name="Ovreas L."/>
            <person name="Rohde M."/>
            <person name="Galperin M.Y."/>
            <person name="Jogler C."/>
        </authorList>
    </citation>
    <scope>NUCLEOTIDE SEQUENCE [LARGE SCALE GENOMIC DNA]</scope>
    <source>
        <strain evidence="2 3">HG15A2</strain>
    </source>
</reference>
<protein>
    <submittedName>
        <fullName evidence="2">Uncharacterized protein</fullName>
    </submittedName>
</protein>
<name>A0A517MS30_9BACT</name>
<keyword evidence="3" id="KW-1185">Reference proteome</keyword>
<accession>A0A517MS30</accession>
<dbReference type="EMBL" id="CP036263">
    <property type="protein sequence ID" value="QDS97686.1"/>
    <property type="molecule type" value="Genomic_DNA"/>
</dbReference>
<dbReference type="RefSeq" id="WP_145058256.1">
    <property type="nucleotide sequence ID" value="NZ_CP036263.1"/>
</dbReference>
<evidence type="ECO:0000313" key="2">
    <source>
        <dbReference type="EMBL" id="QDS97686.1"/>
    </source>
</evidence>
<evidence type="ECO:0000313" key="3">
    <source>
        <dbReference type="Proteomes" id="UP000319852"/>
    </source>
</evidence>
<evidence type="ECO:0000256" key="1">
    <source>
        <dbReference type="SAM" id="MobiDB-lite"/>
    </source>
</evidence>
<proteinExistence type="predicted"/>
<sequence>MTTFFSENLVSREFVERLQGDLRECLMCRFLVAYVSNAGICTIGRPLLVDAMSKTGSFGISSLSCSCGFDPLLDLQGAIGSSRAKLKYFMDPIVRTRREPRLVLLHSKLIYLAIPSQGKSVVYIGSHNWTGSALSDDGTVNAEASLRIEVPYDTEHAYGRGDSIAGQVNRHLLEAKDLPACRDAVESNRQLFEQWYDKGCRTNPSPSTDDAFILLAVLKDAEPISPSIFDELVDKGIYLRTDNTGKRMYLAEHRRLIIMLWLSESDLQNGQQPILIRCRRSTDAPDVSADVKSTNTSPSPIEGFGAAIFGSKKLTLWSGREAQAFDFAFQSGPTSSQSFDTTLGGRAPKYRFHLEVMNVVFPAFGMDELFSSQSASSEQARAEPQGDEQKSAKPPCWYPDSFAVANKRKDFAFIGINGYLVGEEDEQSIAKCFKDVFSITENDATVWPTSKTAEEPLGNFVSSHPLHETYLHGIEHQSLATKVKDFAKALIPQLPKEASEEDGDKRTLQAITRVQHGVVRQLDELFGQWHE</sequence>